<dbReference type="PANTHER" id="PTHR28097:SF1">
    <property type="entry name" value="PHEROMONE A FACTOR RECEPTOR"/>
    <property type="match status" value="1"/>
</dbReference>
<gene>
    <name evidence="11" type="ORF">FOMPIDRAFT_1113500</name>
</gene>
<feature type="non-terminal residue" evidence="11">
    <location>
        <position position="1"/>
    </location>
</feature>
<evidence type="ECO:0000256" key="3">
    <source>
        <dbReference type="ARBA" id="ARBA00022507"/>
    </source>
</evidence>
<evidence type="ECO:0000256" key="8">
    <source>
        <dbReference type="ARBA" id="ARBA00023170"/>
    </source>
</evidence>
<evidence type="ECO:0000256" key="9">
    <source>
        <dbReference type="ARBA" id="ARBA00023224"/>
    </source>
</evidence>
<dbReference type="InParanoid" id="S8EHJ3"/>
<keyword evidence="3" id="KW-0589">Pheromone response</keyword>
<keyword evidence="4 10" id="KW-0812">Transmembrane</keyword>
<sequence length="144" mass="16285">WNVGCIFHISWCSTQCLIHFINMNLWRDNINVRASTWCDVVTRFSLATGTCISVASVVITHRLYKLTTTSMVFMTRSDKIRMVIVDLLISLAPPILAMIGDLTHVLISAWFIQGHRFDIYEGYGCFLDMPNTVLVDGAIKLGRS</sequence>
<evidence type="ECO:0000256" key="2">
    <source>
        <dbReference type="ARBA" id="ARBA00011085"/>
    </source>
</evidence>
<keyword evidence="7 10" id="KW-0472">Membrane</keyword>
<dbReference type="AlphaFoldDB" id="S8EHJ3"/>
<dbReference type="Pfam" id="PF02076">
    <property type="entry name" value="STE3"/>
    <property type="match status" value="1"/>
</dbReference>
<keyword evidence="9" id="KW-0807">Transducer</keyword>
<dbReference type="PANTHER" id="PTHR28097">
    <property type="entry name" value="PHEROMONE A FACTOR RECEPTOR"/>
    <property type="match status" value="1"/>
</dbReference>
<organism evidence="11 12">
    <name type="scientific">Fomitopsis schrenkii</name>
    <name type="common">Brown rot fungus</name>
    <dbReference type="NCBI Taxonomy" id="2126942"/>
    <lineage>
        <taxon>Eukaryota</taxon>
        <taxon>Fungi</taxon>
        <taxon>Dikarya</taxon>
        <taxon>Basidiomycota</taxon>
        <taxon>Agaricomycotina</taxon>
        <taxon>Agaricomycetes</taxon>
        <taxon>Polyporales</taxon>
        <taxon>Fomitopsis</taxon>
    </lineage>
</organism>
<feature type="transmembrane region" description="Helical" evidence="10">
    <location>
        <begin position="85"/>
        <end position="112"/>
    </location>
</feature>
<comment type="subcellular location">
    <subcellularLocation>
        <location evidence="1">Membrane</location>
        <topology evidence="1">Multi-pass membrane protein</topology>
    </subcellularLocation>
</comment>
<protein>
    <submittedName>
        <fullName evidence="11">Uncharacterized protein</fullName>
    </submittedName>
</protein>
<keyword evidence="5 10" id="KW-1133">Transmembrane helix</keyword>
<evidence type="ECO:0000256" key="10">
    <source>
        <dbReference type="SAM" id="Phobius"/>
    </source>
</evidence>
<reference evidence="11 12" key="1">
    <citation type="journal article" date="2012" name="Science">
        <title>The Paleozoic origin of enzymatic lignin decomposition reconstructed from 31 fungal genomes.</title>
        <authorList>
            <person name="Floudas D."/>
            <person name="Binder M."/>
            <person name="Riley R."/>
            <person name="Barry K."/>
            <person name="Blanchette R.A."/>
            <person name="Henrissat B."/>
            <person name="Martinez A.T."/>
            <person name="Otillar R."/>
            <person name="Spatafora J.W."/>
            <person name="Yadav J.S."/>
            <person name="Aerts A."/>
            <person name="Benoit I."/>
            <person name="Boyd A."/>
            <person name="Carlson A."/>
            <person name="Copeland A."/>
            <person name="Coutinho P.M."/>
            <person name="de Vries R.P."/>
            <person name="Ferreira P."/>
            <person name="Findley K."/>
            <person name="Foster B."/>
            <person name="Gaskell J."/>
            <person name="Glotzer D."/>
            <person name="Gorecki P."/>
            <person name="Heitman J."/>
            <person name="Hesse C."/>
            <person name="Hori C."/>
            <person name="Igarashi K."/>
            <person name="Jurgens J.A."/>
            <person name="Kallen N."/>
            <person name="Kersten P."/>
            <person name="Kohler A."/>
            <person name="Kuees U."/>
            <person name="Kumar T.K.A."/>
            <person name="Kuo A."/>
            <person name="LaButti K."/>
            <person name="Larrondo L.F."/>
            <person name="Lindquist E."/>
            <person name="Ling A."/>
            <person name="Lombard V."/>
            <person name="Lucas S."/>
            <person name="Lundell T."/>
            <person name="Martin R."/>
            <person name="McLaughlin D.J."/>
            <person name="Morgenstern I."/>
            <person name="Morin E."/>
            <person name="Murat C."/>
            <person name="Nagy L.G."/>
            <person name="Nolan M."/>
            <person name="Ohm R.A."/>
            <person name="Patyshakuliyeva A."/>
            <person name="Rokas A."/>
            <person name="Ruiz-Duenas F.J."/>
            <person name="Sabat G."/>
            <person name="Salamov A."/>
            <person name="Samejima M."/>
            <person name="Schmutz J."/>
            <person name="Slot J.C."/>
            <person name="St John F."/>
            <person name="Stenlid J."/>
            <person name="Sun H."/>
            <person name="Sun S."/>
            <person name="Syed K."/>
            <person name="Tsang A."/>
            <person name="Wiebenga A."/>
            <person name="Young D."/>
            <person name="Pisabarro A."/>
            <person name="Eastwood D.C."/>
            <person name="Martin F."/>
            <person name="Cullen D."/>
            <person name="Grigoriev I.V."/>
            <person name="Hibbett D.S."/>
        </authorList>
    </citation>
    <scope>NUCLEOTIDE SEQUENCE</scope>
    <source>
        <strain evidence="12">FP-58527</strain>
    </source>
</reference>
<keyword evidence="8" id="KW-0675">Receptor</keyword>
<keyword evidence="6" id="KW-0297">G-protein coupled receptor</keyword>
<dbReference type="HOGENOM" id="CLU_1801044_0_0_1"/>
<evidence type="ECO:0000313" key="11">
    <source>
        <dbReference type="EMBL" id="EPT04647.1"/>
    </source>
</evidence>
<evidence type="ECO:0000256" key="4">
    <source>
        <dbReference type="ARBA" id="ARBA00022692"/>
    </source>
</evidence>
<proteinExistence type="inferred from homology"/>
<accession>S8EHJ3</accession>
<feature type="transmembrane region" description="Helical" evidence="10">
    <location>
        <begin position="44"/>
        <end position="64"/>
    </location>
</feature>
<keyword evidence="12" id="KW-1185">Reference proteome</keyword>
<dbReference type="GO" id="GO:0004932">
    <property type="term" value="F:mating-type factor pheromone receptor activity"/>
    <property type="evidence" value="ECO:0007669"/>
    <property type="project" value="InterPro"/>
</dbReference>
<evidence type="ECO:0000256" key="6">
    <source>
        <dbReference type="ARBA" id="ARBA00023040"/>
    </source>
</evidence>
<evidence type="ECO:0000256" key="5">
    <source>
        <dbReference type="ARBA" id="ARBA00022989"/>
    </source>
</evidence>
<evidence type="ECO:0000313" key="12">
    <source>
        <dbReference type="Proteomes" id="UP000015241"/>
    </source>
</evidence>
<dbReference type="Proteomes" id="UP000015241">
    <property type="component" value="Unassembled WGS sequence"/>
</dbReference>
<name>S8EHJ3_FOMSC</name>
<evidence type="ECO:0000256" key="7">
    <source>
        <dbReference type="ARBA" id="ARBA00023136"/>
    </source>
</evidence>
<comment type="similarity">
    <text evidence="2">Belongs to the G-protein coupled receptor 4 family.</text>
</comment>
<dbReference type="InterPro" id="IPR001499">
    <property type="entry name" value="GPCR_STE3"/>
</dbReference>
<dbReference type="GO" id="GO:0000750">
    <property type="term" value="P:pheromone-dependent signal transduction involved in conjugation with cellular fusion"/>
    <property type="evidence" value="ECO:0007669"/>
    <property type="project" value="TreeGrafter"/>
</dbReference>
<dbReference type="OrthoDB" id="2874149at2759"/>
<dbReference type="EMBL" id="KE504126">
    <property type="protein sequence ID" value="EPT04647.1"/>
    <property type="molecule type" value="Genomic_DNA"/>
</dbReference>
<dbReference type="GO" id="GO:0005886">
    <property type="term" value="C:plasma membrane"/>
    <property type="evidence" value="ECO:0007669"/>
    <property type="project" value="TreeGrafter"/>
</dbReference>
<evidence type="ECO:0000256" key="1">
    <source>
        <dbReference type="ARBA" id="ARBA00004141"/>
    </source>
</evidence>